<dbReference type="SMART" id="SM00044">
    <property type="entry name" value="CYCc"/>
    <property type="match status" value="1"/>
</dbReference>
<dbReference type="Pfam" id="PF05226">
    <property type="entry name" value="CHASE2"/>
    <property type="match status" value="1"/>
</dbReference>
<protein>
    <submittedName>
        <fullName evidence="4">Adenylate/guanylate cyclase with Chase sensor</fullName>
    </submittedName>
</protein>
<keyword evidence="5" id="KW-1185">Reference proteome</keyword>
<dbReference type="HOGENOM" id="CLU_000445_85_1_12"/>
<dbReference type="InterPro" id="IPR019734">
    <property type="entry name" value="TPR_rpt"/>
</dbReference>
<keyword evidence="2" id="KW-0812">Transmembrane</keyword>
<feature type="transmembrane region" description="Helical" evidence="2">
    <location>
        <begin position="569"/>
        <end position="591"/>
    </location>
</feature>
<dbReference type="SUPFAM" id="SSF55073">
    <property type="entry name" value="Nucleotide cyclase"/>
    <property type="match status" value="1"/>
</dbReference>
<dbReference type="OrthoDB" id="9806704at2"/>
<dbReference type="GO" id="GO:0004016">
    <property type="term" value="F:adenylate cyclase activity"/>
    <property type="evidence" value="ECO:0007669"/>
    <property type="project" value="UniProtKB-ARBA"/>
</dbReference>
<evidence type="ECO:0000313" key="5">
    <source>
        <dbReference type="Proteomes" id="UP000006546"/>
    </source>
</evidence>
<dbReference type="Pfam" id="PF00211">
    <property type="entry name" value="Guanylate_cyc"/>
    <property type="match status" value="1"/>
</dbReference>
<dbReference type="PROSITE" id="PS50125">
    <property type="entry name" value="GUANYLATE_CYCLASE_2"/>
    <property type="match status" value="1"/>
</dbReference>
<dbReference type="AlphaFoldDB" id="F4LM76"/>
<name>F4LM76_TREBD</name>
<evidence type="ECO:0000313" key="4">
    <source>
        <dbReference type="EMBL" id="AEE17742.1"/>
    </source>
</evidence>
<proteinExistence type="predicted"/>
<dbReference type="Proteomes" id="UP000006546">
    <property type="component" value="Chromosome"/>
</dbReference>
<dbReference type="eggNOG" id="COG2114">
    <property type="taxonomic scope" value="Bacteria"/>
</dbReference>
<gene>
    <name evidence="4" type="ordered locus">Trebr_2333</name>
</gene>
<evidence type="ECO:0000256" key="1">
    <source>
        <dbReference type="PROSITE-ProRule" id="PRU00339"/>
    </source>
</evidence>
<dbReference type="SMART" id="SM01080">
    <property type="entry name" value="CHASE2"/>
    <property type="match status" value="1"/>
</dbReference>
<dbReference type="Gene3D" id="3.30.70.1230">
    <property type="entry name" value="Nucleotide cyclase"/>
    <property type="match status" value="1"/>
</dbReference>
<dbReference type="KEGG" id="tbe:Trebr_2333"/>
<dbReference type="GO" id="GO:0006171">
    <property type="term" value="P:cAMP biosynthetic process"/>
    <property type="evidence" value="ECO:0007669"/>
    <property type="project" value="TreeGrafter"/>
</dbReference>
<dbReference type="CDD" id="cd07302">
    <property type="entry name" value="CHD"/>
    <property type="match status" value="1"/>
</dbReference>
<feature type="repeat" description="TPR" evidence="1">
    <location>
        <begin position="890"/>
        <end position="923"/>
    </location>
</feature>
<organism evidence="4 5">
    <name type="scientific">Treponema brennaborense (strain DSM 12168 / CIP 105900 / DD5/3)</name>
    <dbReference type="NCBI Taxonomy" id="906968"/>
    <lineage>
        <taxon>Bacteria</taxon>
        <taxon>Pseudomonadati</taxon>
        <taxon>Spirochaetota</taxon>
        <taxon>Spirochaetia</taxon>
        <taxon>Spirochaetales</taxon>
        <taxon>Treponemataceae</taxon>
        <taxon>Treponema</taxon>
    </lineage>
</organism>
<feature type="transmembrane region" description="Helical" evidence="2">
    <location>
        <begin position="26"/>
        <end position="47"/>
    </location>
</feature>
<keyword evidence="1" id="KW-0802">TPR repeat</keyword>
<feature type="transmembrane region" description="Helical" evidence="2">
    <location>
        <begin position="603"/>
        <end position="623"/>
    </location>
</feature>
<dbReference type="STRING" id="906968.Trebr_2333"/>
<reference evidence="5" key="1">
    <citation type="submission" date="2011-04" db="EMBL/GenBank/DDBJ databases">
        <title>The complete genome of Treponema brennaborense DSM 12168.</title>
        <authorList>
            <person name="Lucas S."/>
            <person name="Han J."/>
            <person name="Lapidus A."/>
            <person name="Bruce D."/>
            <person name="Goodwin L."/>
            <person name="Pitluck S."/>
            <person name="Peters L."/>
            <person name="Kyrpides N."/>
            <person name="Mavromatis K."/>
            <person name="Ivanova N."/>
            <person name="Mikhailova N."/>
            <person name="Pagani I."/>
            <person name="Teshima H."/>
            <person name="Detter J.C."/>
            <person name="Tapia R."/>
            <person name="Han C."/>
            <person name="Land M."/>
            <person name="Hauser L."/>
            <person name="Markowitz V."/>
            <person name="Cheng J.-F."/>
            <person name="Hugenholtz P."/>
            <person name="Woyke T."/>
            <person name="Wu D."/>
            <person name="Gronow S."/>
            <person name="Wellnitz S."/>
            <person name="Brambilla E."/>
            <person name="Klenk H.-P."/>
            <person name="Eisen J.A."/>
        </authorList>
    </citation>
    <scope>NUCLEOTIDE SEQUENCE [LARGE SCALE GENOMIC DNA]</scope>
    <source>
        <strain evidence="5">DSM 12168 / CIP 105900 / DD5/3</strain>
    </source>
</reference>
<dbReference type="PROSITE" id="PS50005">
    <property type="entry name" value="TPR"/>
    <property type="match status" value="1"/>
</dbReference>
<dbReference type="eggNOG" id="COG4252">
    <property type="taxonomic scope" value="Bacteria"/>
</dbReference>
<feature type="transmembrane region" description="Helical" evidence="2">
    <location>
        <begin position="629"/>
        <end position="649"/>
    </location>
</feature>
<sequence>MQNGGACVILTDMKQKTLRSALKKQTVLFAAVGIIVLVAGAYALGLLSDAENGFYDILLQVKKEPPVARELLFVDIDDLSLNEMGTWPWPRDIVADALIRMKELGAETAVFDIEYLSVSRSGVDPQAAQELPELIRESAGTVSALVTDLSDSLADGRLTSADAPAVAQDMVSGYIEPLFGQLYDTAANQLYRDNDDYFARALRFFGNSYLTVNYANVMETAAEAKEAAQRRFLFDSVRDGGNRTERDNLYTVRKQDIEPGFSPPLKLLTESARGAGFTNVVVDSDGSRRRMELLYRYGDGYLAQLVFSPLLDRLDSRELERTARSLIIRNALIAPDVRRDVTIPLDAHGRMLINWLRGDYFESFRHEPIVYLNQLDSAETNIVGCIEWLCESLYILDENGGWLPYYGAAQQLSRSYGELLQRKRALLAACGVSGAGESGVPEDIAAETYAQYFADRRAFFDAAASFAGGAYLQEIETRLDRMVLNGEAGAAQAEPVREAARDTFGLLAQNVNAYRDMFSQMEEIYAGSFCIIGNSATGTTDMGATPFVSRYPNVGTHGNVYNTIVTQSFIYPVRGIVPLAVAALLLVLYIVLLGKKQALFQNAAGVVMIALVPAASFICMRLFNVYVPAAAALVVTAVGYVVVAVYRYATTENDKRFLRQAFSTYLSQDVVDDIVNDPAKLALGGVEKNITAFFTDIKSFSSLSEQVTPVQLVSILNEYLTTMSDVILERKGTIDKYIGDAIVAFFGAPADLADHAYRACASALRIKELEREFNERHLADESIPMPIRTRIGINTGKMVVGNMGTSSKMNYTIMGNNVNIAARLEGVNKVYGSWILVAEDTWKDVQAGSHKDEITVRRLDKVRVVGINTPVQLYTLAGFTADLPARAVEAIDVFHEGLDRYLEKDFKAALTLFEKAAAIDPEDTTAPVFAERCRGYCASMPPAGWTGVVNLTSK</sequence>
<keyword evidence="2" id="KW-1133">Transmembrane helix</keyword>
<dbReference type="PANTHER" id="PTHR43081:SF1">
    <property type="entry name" value="ADENYLATE CYCLASE, TERMINAL-DIFFERENTIATION SPECIFIC"/>
    <property type="match status" value="1"/>
</dbReference>
<dbReference type="GO" id="GO:0035556">
    <property type="term" value="P:intracellular signal transduction"/>
    <property type="evidence" value="ECO:0007669"/>
    <property type="project" value="InterPro"/>
</dbReference>
<dbReference type="PANTHER" id="PTHR43081">
    <property type="entry name" value="ADENYLATE CYCLASE, TERMINAL-DIFFERENTIATION SPECIFIC-RELATED"/>
    <property type="match status" value="1"/>
</dbReference>
<dbReference type="InterPro" id="IPR029787">
    <property type="entry name" value="Nucleotide_cyclase"/>
</dbReference>
<feature type="domain" description="Guanylate cyclase" evidence="3">
    <location>
        <begin position="691"/>
        <end position="825"/>
    </location>
</feature>
<accession>F4LM76</accession>
<dbReference type="InterPro" id="IPR050697">
    <property type="entry name" value="Adenylyl/Guanylyl_Cyclase_3/4"/>
</dbReference>
<keyword evidence="2" id="KW-0472">Membrane</keyword>
<dbReference type="InterPro" id="IPR001054">
    <property type="entry name" value="A/G_cyclase"/>
</dbReference>
<dbReference type="InterPro" id="IPR007890">
    <property type="entry name" value="CHASE2"/>
</dbReference>
<dbReference type="EMBL" id="CP002696">
    <property type="protein sequence ID" value="AEE17742.1"/>
    <property type="molecule type" value="Genomic_DNA"/>
</dbReference>
<evidence type="ECO:0000259" key="3">
    <source>
        <dbReference type="PROSITE" id="PS50125"/>
    </source>
</evidence>
<evidence type="ECO:0000256" key="2">
    <source>
        <dbReference type="SAM" id="Phobius"/>
    </source>
</evidence>